<sequence length="218" mass="23438">MLAEPFGTYVMRLLVALAIGGAIGLEREFKGKPAGLRTNMLMCFGACLIMIISIEVARMRGGTADPGRIAAQVVTGIGFLGAGTIIRSRFHVAGLTTAATIWVLSALGLAVGAGYLLLAVVGGALITMTLTPITYVERALKRRRGYYVVQLDLENRDGIIGSILELFSEMHIHGTVQDINRSGTNWTAVLDYYASMPDHERLIDRLSSASGVRGIREI</sequence>
<dbReference type="PANTHER" id="PTHR33778">
    <property type="entry name" value="PROTEIN MGTC"/>
    <property type="match status" value="1"/>
</dbReference>
<comment type="subcellular location">
    <subcellularLocation>
        <location evidence="1">Cell membrane</location>
        <topology evidence="1">Multi-pass membrane protein</topology>
    </subcellularLocation>
</comment>
<feature type="transmembrane region" description="Helical" evidence="7">
    <location>
        <begin position="69"/>
        <end position="86"/>
    </location>
</feature>
<dbReference type="Proteomes" id="UP000886069">
    <property type="component" value="Unassembled WGS sequence"/>
</dbReference>
<dbReference type="InterPro" id="IPR049177">
    <property type="entry name" value="MgtC_SapB_SrpB_YhiD_N"/>
</dbReference>
<feature type="transmembrane region" description="Helical" evidence="7">
    <location>
        <begin position="93"/>
        <end position="111"/>
    </location>
</feature>
<proteinExistence type="inferred from homology"/>
<dbReference type="EMBL" id="DSEC01000412">
    <property type="protein sequence ID" value="HER43965.1"/>
    <property type="molecule type" value="Genomic_DNA"/>
</dbReference>
<protein>
    <submittedName>
        <fullName evidence="9">MgtC/SapB family protein</fullName>
    </submittedName>
</protein>
<dbReference type="PANTHER" id="PTHR33778:SF1">
    <property type="entry name" value="MAGNESIUM TRANSPORTER YHID-RELATED"/>
    <property type="match status" value="1"/>
</dbReference>
<keyword evidence="6 7" id="KW-0472">Membrane</keyword>
<evidence type="ECO:0000256" key="2">
    <source>
        <dbReference type="ARBA" id="ARBA00009298"/>
    </source>
</evidence>
<evidence type="ECO:0000256" key="7">
    <source>
        <dbReference type="SAM" id="Phobius"/>
    </source>
</evidence>
<keyword evidence="3" id="KW-1003">Cell membrane</keyword>
<dbReference type="InterPro" id="IPR003416">
    <property type="entry name" value="MgtC/SapB/SrpB/YhiD_fam"/>
</dbReference>
<feature type="transmembrane region" description="Helical" evidence="7">
    <location>
        <begin position="117"/>
        <end position="136"/>
    </location>
</feature>
<keyword evidence="4 7" id="KW-0812">Transmembrane</keyword>
<keyword evidence="5 7" id="KW-1133">Transmembrane helix</keyword>
<dbReference type="PRINTS" id="PR01837">
    <property type="entry name" value="MGTCSAPBPROT"/>
</dbReference>
<dbReference type="AlphaFoldDB" id="A0A7V2AVD6"/>
<evidence type="ECO:0000313" key="9">
    <source>
        <dbReference type="EMBL" id="HER43965.1"/>
    </source>
</evidence>
<feature type="domain" description="MgtC/SapB/SrpB/YhiD N-terminal" evidence="8">
    <location>
        <begin position="13"/>
        <end position="138"/>
    </location>
</feature>
<gene>
    <name evidence="9" type="ORF">ENO08_05850</name>
</gene>
<evidence type="ECO:0000256" key="6">
    <source>
        <dbReference type="ARBA" id="ARBA00023136"/>
    </source>
</evidence>
<reference evidence="9" key="1">
    <citation type="journal article" date="2020" name="mSystems">
        <title>Genome- and Community-Level Interaction Insights into Carbon Utilization and Element Cycling Functions of Hydrothermarchaeota in Hydrothermal Sediment.</title>
        <authorList>
            <person name="Zhou Z."/>
            <person name="Liu Y."/>
            <person name="Xu W."/>
            <person name="Pan J."/>
            <person name="Luo Z.H."/>
            <person name="Li M."/>
        </authorList>
    </citation>
    <scope>NUCLEOTIDE SEQUENCE [LARGE SCALE GENOMIC DNA]</scope>
    <source>
        <strain evidence="9">SpSt-1233</strain>
    </source>
</reference>
<evidence type="ECO:0000256" key="5">
    <source>
        <dbReference type="ARBA" id="ARBA00022989"/>
    </source>
</evidence>
<comment type="caution">
    <text evidence="9">The sequence shown here is derived from an EMBL/GenBank/DDBJ whole genome shotgun (WGS) entry which is preliminary data.</text>
</comment>
<feature type="transmembrane region" description="Helical" evidence="7">
    <location>
        <begin position="6"/>
        <end position="26"/>
    </location>
</feature>
<dbReference type="GO" id="GO:0005886">
    <property type="term" value="C:plasma membrane"/>
    <property type="evidence" value="ECO:0007669"/>
    <property type="project" value="UniProtKB-SubCell"/>
</dbReference>
<dbReference type="Pfam" id="PF02308">
    <property type="entry name" value="MgtC"/>
    <property type="match status" value="1"/>
</dbReference>
<evidence type="ECO:0000256" key="4">
    <source>
        <dbReference type="ARBA" id="ARBA00022692"/>
    </source>
</evidence>
<feature type="transmembrane region" description="Helical" evidence="7">
    <location>
        <begin position="38"/>
        <end position="57"/>
    </location>
</feature>
<evidence type="ECO:0000256" key="3">
    <source>
        <dbReference type="ARBA" id="ARBA00022475"/>
    </source>
</evidence>
<accession>A0A7V2AVD6</accession>
<evidence type="ECO:0000259" key="8">
    <source>
        <dbReference type="Pfam" id="PF02308"/>
    </source>
</evidence>
<organism evidence="9">
    <name type="scientific">Eiseniibacteriota bacterium</name>
    <dbReference type="NCBI Taxonomy" id="2212470"/>
    <lineage>
        <taxon>Bacteria</taxon>
        <taxon>Candidatus Eiseniibacteriota</taxon>
    </lineage>
</organism>
<name>A0A7V2AVD6_UNCEI</name>
<comment type="similarity">
    <text evidence="2">Belongs to the MgtC/SapB family.</text>
</comment>
<evidence type="ECO:0000256" key="1">
    <source>
        <dbReference type="ARBA" id="ARBA00004651"/>
    </source>
</evidence>